<feature type="signal peptide" evidence="3">
    <location>
        <begin position="1"/>
        <end position="16"/>
    </location>
</feature>
<dbReference type="Pfam" id="PF00135">
    <property type="entry name" value="COesterase"/>
    <property type="match status" value="1"/>
</dbReference>
<dbReference type="EC" id="3.1.1.-" evidence="3"/>
<proteinExistence type="inferred from homology"/>
<sequence>MKKKWLLLLIAGAVLASGCKGENMGRGQAVMTQETAAGENPVPEAPAAAPETSVQPQEAAEEKRKDTAFGPVEGIEKGKALVWYGIPYGKEPSGSLRWKAPLDPDVWTERLSATDFKEPALQLENEAVIGTEDCLNLDVYSRKGAKKLPVMVFIHGGNNQTGNTRELIGTEMAVKNDMVFVSVNYRLGLLGFNCLPALMEEEHATGNFAMLDIAKALDWVRENIEQFGGDPENITVSGFSAGGRDVMAMLISPLFKGKFQKAVVFSGGMTVSDQELSAKKIAAAIAPLAVEDGKAGDETEAEEWLLGTGKEVRDYLYSISSERLSALMGNAGIRMSVFPHLYADGVVIPKEGFETDAYIDVPVLMLTGTTEFSMFAYGDSYYSGSGMEGLSEEELLAAKNFAIKYGSRMYGYFNTEASAEKMSSSYESPIYLCSVNYGDSSSAYPIPVYGSFHGVFIPMLSTENNYAPMLPDTFNQPGYVDMGNLFLQYLKNFLYTGDPNGQGLEAWSPWDEKTHLTMVLDAAEGKALAECKSVKTSYGVIMDEMDQDETISKEIKEKVIANVMNGRWFSGHLDQRYENKSLWVD</sequence>
<evidence type="ECO:0000313" key="7">
    <source>
        <dbReference type="Proteomes" id="UP000013085"/>
    </source>
</evidence>
<dbReference type="SUPFAM" id="SSF53474">
    <property type="entry name" value="alpha/beta-Hydrolases"/>
    <property type="match status" value="1"/>
</dbReference>
<dbReference type="GO" id="GO:0016787">
    <property type="term" value="F:hydrolase activity"/>
    <property type="evidence" value="ECO:0007669"/>
    <property type="project" value="UniProtKB-KW"/>
</dbReference>
<organism evidence="6 7">
    <name type="scientific">[Clostridium] clostridioforme 90A8</name>
    <dbReference type="NCBI Taxonomy" id="999408"/>
    <lineage>
        <taxon>Bacteria</taxon>
        <taxon>Bacillati</taxon>
        <taxon>Bacillota</taxon>
        <taxon>Clostridia</taxon>
        <taxon>Lachnospirales</taxon>
        <taxon>Lachnospiraceae</taxon>
        <taxon>Enterocloster</taxon>
    </lineage>
</organism>
<feature type="compositionally biased region" description="Low complexity" evidence="4">
    <location>
        <begin position="36"/>
        <end position="51"/>
    </location>
</feature>
<gene>
    <name evidence="6" type="ORF">HMPREF1090_02019</name>
</gene>
<dbReference type="PROSITE" id="PS00122">
    <property type="entry name" value="CARBOXYLESTERASE_B_1"/>
    <property type="match status" value="1"/>
</dbReference>
<evidence type="ECO:0000259" key="5">
    <source>
        <dbReference type="Pfam" id="PF00135"/>
    </source>
</evidence>
<dbReference type="PROSITE" id="PS51257">
    <property type="entry name" value="PROKAR_LIPOPROTEIN"/>
    <property type="match status" value="1"/>
</dbReference>
<dbReference type="InterPro" id="IPR050309">
    <property type="entry name" value="Type-B_Carboxylest/Lipase"/>
</dbReference>
<comment type="caution">
    <text evidence="6">The sequence shown here is derived from an EMBL/GenBank/DDBJ whole genome shotgun (WGS) entry which is preliminary data.</text>
</comment>
<dbReference type="Proteomes" id="UP000013085">
    <property type="component" value="Unassembled WGS sequence"/>
</dbReference>
<dbReference type="InterPro" id="IPR002018">
    <property type="entry name" value="CarbesteraseB"/>
</dbReference>
<dbReference type="AlphaFoldDB" id="A0A0E2HQH6"/>
<accession>A0A0E2HQH6</accession>
<comment type="similarity">
    <text evidence="1 3">Belongs to the type-B carboxylesterase/lipase family.</text>
</comment>
<feature type="region of interest" description="Disordered" evidence="4">
    <location>
        <begin position="34"/>
        <end position="68"/>
    </location>
</feature>
<evidence type="ECO:0000256" key="2">
    <source>
        <dbReference type="ARBA" id="ARBA00022801"/>
    </source>
</evidence>
<protein>
    <recommendedName>
        <fullName evidence="3">Carboxylic ester hydrolase</fullName>
        <ecNumber evidence="3">3.1.1.-</ecNumber>
    </recommendedName>
</protein>
<reference evidence="6 7" key="1">
    <citation type="submission" date="2013-01" db="EMBL/GenBank/DDBJ databases">
        <title>The Genome Sequence of Clostridium clostridioforme 90A8.</title>
        <authorList>
            <consortium name="The Broad Institute Genome Sequencing Platform"/>
            <person name="Earl A."/>
            <person name="Ward D."/>
            <person name="Feldgarden M."/>
            <person name="Gevers D."/>
            <person name="Courvalin P."/>
            <person name="Lambert T."/>
            <person name="Walker B."/>
            <person name="Young S.K."/>
            <person name="Zeng Q."/>
            <person name="Gargeya S."/>
            <person name="Fitzgerald M."/>
            <person name="Haas B."/>
            <person name="Abouelleil A."/>
            <person name="Alvarado L."/>
            <person name="Arachchi H.M."/>
            <person name="Berlin A.M."/>
            <person name="Chapman S.B."/>
            <person name="Dewar J."/>
            <person name="Goldberg J."/>
            <person name="Griggs A."/>
            <person name="Gujja S."/>
            <person name="Hansen M."/>
            <person name="Howarth C."/>
            <person name="Imamovic A."/>
            <person name="Larimer J."/>
            <person name="McCowan C."/>
            <person name="Murphy C."/>
            <person name="Neiman D."/>
            <person name="Pearson M."/>
            <person name="Priest M."/>
            <person name="Roberts A."/>
            <person name="Saif S."/>
            <person name="Shea T."/>
            <person name="Sisk P."/>
            <person name="Sykes S."/>
            <person name="Wortman J."/>
            <person name="Nusbaum C."/>
            <person name="Birren B."/>
        </authorList>
    </citation>
    <scope>NUCLEOTIDE SEQUENCE [LARGE SCALE GENOMIC DNA]</scope>
    <source>
        <strain evidence="6 7">90A8</strain>
    </source>
</reference>
<dbReference type="EMBL" id="AGYR01000018">
    <property type="protein sequence ID" value="ENZ17249.1"/>
    <property type="molecule type" value="Genomic_DNA"/>
</dbReference>
<dbReference type="InterPro" id="IPR029058">
    <property type="entry name" value="AB_hydrolase_fold"/>
</dbReference>
<evidence type="ECO:0000256" key="4">
    <source>
        <dbReference type="SAM" id="MobiDB-lite"/>
    </source>
</evidence>
<keyword evidence="2 3" id="KW-0378">Hydrolase</keyword>
<dbReference type="InterPro" id="IPR019826">
    <property type="entry name" value="Carboxylesterase_B_AS"/>
</dbReference>
<feature type="domain" description="Carboxylesterase type B" evidence="5">
    <location>
        <begin position="66"/>
        <end position="376"/>
    </location>
</feature>
<dbReference type="Gene3D" id="3.40.50.1820">
    <property type="entry name" value="alpha/beta hydrolase"/>
    <property type="match status" value="1"/>
</dbReference>
<dbReference type="PATRIC" id="fig|999408.3.peg.2166"/>
<name>A0A0E2HQH6_9FIRM</name>
<feature type="chain" id="PRO_5039741334" description="Carboxylic ester hydrolase" evidence="3">
    <location>
        <begin position="17"/>
        <end position="585"/>
    </location>
</feature>
<dbReference type="ESTHER" id="9clot-g5i3t9">
    <property type="family name" value="Carb_B_Bacteria"/>
</dbReference>
<evidence type="ECO:0000313" key="6">
    <source>
        <dbReference type="EMBL" id="ENZ17249.1"/>
    </source>
</evidence>
<evidence type="ECO:0000256" key="3">
    <source>
        <dbReference type="RuleBase" id="RU361235"/>
    </source>
</evidence>
<dbReference type="HOGENOM" id="CLU_006586_16_4_9"/>
<evidence type="ECO:0000256" key="1">
    <source>
        <dbReference type="ARBA" id="ARBA00005964"/>
    </source>
</evidence>
<dbReference type="PANTHER" id="PTHR11559">
    <property type="entry name" value="CARBOXYLESTERASE"/>
    <property type="match status" value="1"/>
</dbReference>
<keyword evidence="3" id="KW-0732">Signal</keyword>